<evidence type="ECO:0000256" key="10">
    <source>
        <dbReference type="ARBA" id="ARBA00023012"/>
    </source>
</evidence>
<feature type="coiled-coil region" evidence="15">
    <location>
        <begin position="400"/>
        <end position="452"/>
    </location>
</feature>
<dbReference type="CDD" id="cd16922">
    <property type="entry name" value="HATPase_EvgS-ArcB-TorS-like"/>
    <property type="match status" value="1"/>
</dbReference>
<feature type="domain" description="Histidine kinase" evidence="17">
    <location>
        <begin position="459"/>
        <end position="674"/>
    </location>
</feature>
<dbReference type="EMBL" id="AP018203">
    <property type="protein sequence ID" value="BAY59110.1"/>
    <property type="molecule type" value="Genomic_DNA"/>
</dbReference>
<dbReference type="SMART" id="SM00388">
    <property type="entry name" value="HisKA"/>
    <property type="match status" value="1"/>
</dbReference>
<keyword evidence="8" id="KW-0418">Kinase</keyword>
<dbReference type="Gene3D" id="1.10.287.130">
    <property type="match status" value="1"/>
</dbReference>
<dbReference type="InterPro" id="IPR004358">
    <property type="entry name" value="Sig_transdc_His_kin-like_C"/>
</dbReference>
<evidence type="ECO:0000256" key="6">
    <source>
        <dbReference type="ARBA" id="ARBA00022679"/>
    </source>
</evidence>
<feature type="modified residue" description="4-aspartylphosphate" evidence="14">
    <location>
        <position position="749"/>
    </location>
</feature>
<dbReference type="PRINTS" id="PR00344">
    <property type="entry name" value="BCTRLSENSOR"/>
</dbReference>
<accession>A0A1Z4JQY0</accession>
<dbReference type="GO" id="GO:0005524">
    <property type="term" value="F:ATP binding"/>
    <property type="evidence" value="ECO:0007669"/>
    <property type="project" value="UniProtKB-KW"/>
</dbReference>
<dbReference type="InterPro" id="IPR005467">
    <property type="entry name" value="His_kinase_dom"/>
</dbReference>
<proteinExistence type="inferred from homology"/>
<dbReference type="InterPro" id="IPR036890">
    <property type="entry name" value="HATPase_C_sf"/>
</dbReference>
<evidence type="ECO:0000256" key="4">
    <source>
        <dbReference type="ARBA" id="ARBA00012438"/>
    </source>
</evidence>
<feature type="domain" description="Response regulatory" evidence="18">
    <location>
        <begin position="700"/>
        <end position="816"/>
    </location>
</feature>
<evidence type="ECO:0000256" key="14">
    <source>
        <dbReference type="PROSITE-ProRule" id="PRU00169"/>
    </source>
</evidence>
<evidence type="ECO:0000256" key="15">
    <source>
        <dbReference type="SAM" id="Coils"/>
    </source>
</evidence>
<dbReference type="GO" id="GO:0000155">
    <property type="term" value="F:phosphorelay sensor kinase activity"/>
    <property type="evidence" value="ECO:0007669"/>
    <property type="project" value="InterPro"/>
</dbReference>
<feature type="transmembrane region" description="Helical" evidence="16">
    <location>
        <begin position="325"/>
        <end position="345"/>
    </location>
</feature>
<dbReference type="Pfam" id="PF05226">
    <property type="entry name" value="CHASE2"/>
    <property type="match status" value="1"/>
</dbReference>
<dbReference type="PROSITE" id="PS50109">
    <property type="entry name" value="HIS_KIN"/>
    <property type="match status" value="1"/>
</dbReference>
<feature type="transmembrane region" description="Helical" evidence="16">
    <location>
        <begin position="357"/>
        <end position="375"/>
    </location>
</feature>
<dbReference type="SUPFAM" id="SSF52172">
    <property type="entry name" value="CheY-like"/>
    <property type="match status" value="1"/>
</dbReference>
<evidence type="ECO:0000256" key="1">
    <source>
        <dbReference type="ARBA" id="ARBA00000085"/>
    </source>
</evidence>
<dbReference type="SMART" id="SM00448">
    <property type="entry name" value="REC"/>
    <property type="match status" value="1"/>
</dbReference>
<name>A0A1Z4JQY0_LEPBY</name>
<evidence type="ECO:0000256" key="16">
    <source>
        <dbReference type="SAM" id="Phobius"/>
    </source>
</evidence>
<dbReference type="SUPFAM" id="SSF55874">
    <property type="entry name" value="ATPase domain of HSP90 chaperone/DNA topoisomerase II/histidine kinase"/>
    <property type="match status" value="1"/>
</dbReference>
<evidence type="ECO:0000256" key="8">
    <source>
        <dbReference type="ARBA" id="ARBA00022777"/>
    </source>
</evidence>
<keyword evidence="16" id="KW-0812">Transmembrane</keyword>
<evidence type="ECO:0000256" key="13">
    <source>
        <dbReference type="ARBA" id="ARBA00074306"/>
    </source>
</evidence>
<evidence type="ECO:0000256" key="2">
    <source>
        <dbReference type="ARBA" id="ARBA00004370"/>
    </source>
</evidence>
<comment type="similarity">
    <text evidence="3">In the N-terminal section; belongs to the phytochrome family.</text>
</comment>
<protein>
    <recommendedName>
        <fullName evidence="13">Circadian input-output histidine kinase CikA</fullName>
        <ecNumber evidence="4">2.7.13.3</ecNumber>
    </recommendedName>
</protein>
<keyword evidence="11 16" id="KW-0472">Membrane</keyword>
<evidence type="ECO:0000313" key="20">
    <source>
        <dbReference type="Proteomes" id="UP000217895"/>
    </source>
</evidence>
<comment type="subcellular location">
    <subcellularLocation>
        <location evidence="2">Membrane</location>
    </subcellularLocation>
</comment>
<dbReference type="SUPFAM" id="SSF47384">
    <property type="entry name" value="Homodimeric domain of signal transducing histidine kinase"/>
    <property type="match status" value="1"/>
</dbReference>
<keyword evidence="15" id="KW-0175">Coiled coil</keyword>
<keyword evidence="10" id="KW-0902">Two-component regulatory system</keyword>
<dbReference type="InterPro" id="IPR036097">
    <property type="entry name" value="HisK_dim/P_sf"/>
</dbReference>
<dbReference type="Proteomes" id="UP000217895">
    <property type="component" value="Chromosome"/>
</dbReference>
<keyword evidence="9" id="KW-0067">ATP-binding</keyword>
<dbReference type="EC" id="2.7.13.3" evidence="4"/>
<keyword evidence="7" id="KW-0547">Nucleotide-binding</keyword>
<dbReference type="FunFam" id="1.10.287.130:FF:000038">
    <property type="entry name" value="Sensory transduction histidine kinase"/>
    <property type="match status" value="1"/>
</dbReference>
<dbReference type="Pfam" id="PF00072">
    <property type="entry name" value="Response_reg"/>
    <property type="match status" value="1"/>
</dbReference>
<evidence type="ECO:0000259" key="18">
    <source>
        <dbReference type="PROSITE" id="PS50110"/>
    </source>
</evidence>
<dbReference type="PANTHER" id="PTHR43047:SF72">
    <property type="entry name" value="OSMOSENSING HISTIDINE PROTEIN KINASE SLN1"/>
    <property type="match status" value="1"/>
</dbReference>
<dbReference type="SMART" id="SM00387">
    <property type="entry name" value="HATPase_c"/>
    <property type="match status" value="1"/>
</dbReference>
<dbReference type="InterPro" id="IPR011006">
    <property type="entry name" value="CheY-like_superfamily"/>
</dbReference>
<evidence type="ECO:0000256" key="7">
    <source>
        <dbReference type="ARBA" id="ARBA00022741"/>
    </source>
</evidence>
<dbReference type="InterPro" id="IPR001789">
    <property type="entry name" value="Sig_transdc_resp-reg_receiver"/>
</dbReference>
<sequence length="908" mass="99576">MRQKIQAFFRRNRSVLIIAPSVAATVTAGQMLGVFNLLEWQVRDQFFRQRSTGEMAKSIVVVTIDEEDIQSVKKWPIPDWSLAQLIEKIRAQKPRAIGLDLYRDLPEGEGHKQLVNVFESTPNLIGVEKITGDRVAPPPALKKKDQVAIADLVLDGDRQVRRALLTSEDSKDQTVKPGLATRVALKYLEAEGTTLDSSDKNPLQYKLGQTVYLPLKDQEAGYSDADVGGYQILLNWHGSEKAFHTVSMRDVLAGRVPADLMRDRMVFIGSIAASTNDFFGTPFSSSWFSAQDPTPGVVVHANIAYQLVNSVKQNNMLHGLTIKKFIAWIFACSLFGTIGSWTLASLPSRQRLPGGKILWATVGTSGAIVSGAYFIFLGGMLIPVTPALASFIASVVATVNSHKHQKLEEANRELESANNQLIDYSKTLETKVEERTRELLEAKQAADSANQAKSEFLANMSHELRTPLNGILGYAQILERSVAPKEQEGIKIIHQCGSHLLTLINDILDLSKIEARKLELDSSSIHLASFLNGVAEICRIRAEQKGIGFQVEIDDCLPIGIVADEKRLRQILINLLGNAIKFTDQGQVTFRALSAQESRIRFEIEDTGVGMSTEQVDKIFLPFEQVGAVERKSEGTGLGLAISQRIANLMGSGIQVQSRLGEGSIFSLEVEFAIASEWNQSTQNLAQTQTVIGIQGQPPVILVVDDDRTQCSMVATLLQEIGFEVKVAYTGSDGWLAIDEDHPDLVITDLAMPLLDGMGLIEQLRSTAETSAIPIIVSSANVFGSNRQRSLDAGANAFLPKPFEVGELLNTLQALLNLTWIYQTQPTESPAQAAPAQGKLVLPAQNVLDDIYHLAMMGDITAIEGILSTLIEEDPCYTTFVAELKKLTATFQAGKIRQFIKSYTKAAH</sequence>
<dbReference type="PANTHER" id="PTHR43047">
    <property type="entry name" value="TWO-COMPONENT HISTIDINE PROTEIN KINASE"/>
    <property type="match status" value="1"/>
</dbReference>
<reference evidence="19 20" key="1">
    <citation type="submission" date="2017-06" db="EMBL/GenBank/DDBJ databases">
        <title>Genome sequencing of cyanobaciteial culture collection at National Institute for Environmental Studies (NIES).</title>
        <authorList>
            <person name="Hirose Y."/>
            <person name="Shimura Y."/>
            <person name="Fujisawa T."/>
            <person name="Nakamura Y."/>
            <person name="Kawachi M."/>
        </authorList>
    </citation>
    <scope>NUCLEOTIDE SEQUENCE [LARGE SCALE GENOMIC DNA]</scope>
    <source>
        <strain evidence="19 20">NIES-2135</strain>
    </source>
</reference>
<evidence type="ECO:0000256" key="9">
    <source>
        <dbReference type="ARBA" id="ARBA00022840"/>
    </source>
</evidence>
<dbReference type="CDD" id="cd00082">
    <property type="entry name" value="HisKA"/>
    <property type="match status" value="1"/>
</dbReference>
<evidence type="ECO:0000256" key="3">
    <source>
        <dbReference type="ARBA" id="ARBA00006402"/>
    </source>
</evidence>
<dbReference type="GO" id="GO:0009927">
    <property type="term" value="F:histidine phosphotransfer kinase activity"/>
    <property type="evidence" value="ECO:0007669"/>
    <property type="project" value="TreeGrafter"/>
</dbReference>
<evidence type="ECO:0000256" key="12">
    <source>
        <dbReference type="ARBA" id="ARBA00023306"/>
    </source>
</evidence>
<evidence type="ECO:0000313" key="19">
    <source>
        <dbReference type="EMBL" id="BAY59110.1"/>
    </source>
</evidence>
<dbReference type="AlphaFoldDB" id="A0A1Z4JQY0"/>
<keyword evidence="12" id="KW-0131">Cell cycle</keyword>
<organism evidence="19 20">
    <name type="scientific">Leptolyngbya boryana NIES-2135</name>
    <dbReference type="NCBI Taxonomy" id="1973484"/>
    <lineage>
        <taxon>Bacteria</taxon>
        <taxon>Bacillati</taxon>
        <taxon>Cyanobacteriota</taxon>
        <taxon>Cyanophyceae</taxon>
        <taxon>Leptolyngbyales</taxon>
        <taxon>Leptolyngbyaceae</taxon>
        <taxon>Leptolyngbya group</taxon>
        <taxon>Leptolyngbya</taxon>
    </lineage>
</organism>
<gene>
    <name evidence="19" type="ORF">NIES2135_59870</name>
</gene>
<dbReference type="InterPro" id="IPR007890">
    <property type="entry name" value="CHASE2"/>
</dbReference>
<dbReference type="InterPro" id="IPR003661">
    <property type="entry name" value="HisK_dim/P_dom"/>
</dbReference>
<evidence type="ECO:0000256" key="5">
    <source>
        <dbReference type="ARBA" id="ARBA00022553"/>
    </source>
</evidence>
<keyword evidence="6" id="KW-0808">Transferase</keyword>
<dbReference type="Pfam" id="PF02518">
    <property type="entry name" value="HATPase_c"/>
    <property type="match status" value="1"/>
</dbReference>
<dbReference type="Gene3D" id="3.40.50.2300">
    <property type="match status" value="1"/>
</dbReference>
<keyword evidence="16" id="KW-1133">Transmembrane helix</keyword>
<dbReference type="FunFam" id="3.30.565.10:FF:000010">
    <property type="entry name" value="Sensor histidine kinase RcsC"/>
    <property type="match status" value="1"/>
</dbReference>
<dbReference type="PROSITE" id="PS50110">
    <property type="entry name" value="RESPONSE_REGULATORY"/>
    <property type="match status" value="1"/>
</dbReference>
<dbReference type="Pfam" id="PF00512">
    <property type="entry name" value="HisKA"/>
    <property type="match status" value="1"/>
</dbReference>
<dbReference type="SMART" id="SM01080">
    <property type="entry name" value="CHASE2"/>
    <property type="match status" value="1"/>
</dbReference>
<comment type="catalytic activity">
    <reaction evidence="1">
        <text>ATP + protein L-histidine = ADP + protein N-phospho-L-histidine.</text>
        <dbReference type="EC" id="2.7.13.3"/>
    </reaction>
</comment>
<evidence type="ECO:0000256" key="11">
    <source>
        <dbReference type="ARBA" id="ARBA00023136"/>
    </source>
</evidence>
<dbReference type="InterPro" id="IPR003594">
    <property type="entry name" value="HATPase_dom"/>
</dbReference>
<dbReference type="Gene3D" id="3.30.565.10">
    <property type="entry name" value="Histidine kinase-like ATPase, C-terminal domain"/>
    <property type="match status" value="1"/>
</dbReference>
<keyword evidence="20" id="KW-1185">Reference proteome</keyword>
<evidence type="ECO:0000259" key="17">
    <source>
        <dbReference type="PROSITE" id="PS50109"/>
    </source>
</evidence>
<dbReference type="GO" id="GO:0005886">
    <property type="term" value="C:plasma membrane"/>
    <property type="evidence" value="ECO:0007669"/>
    <property type="project" value="TreeGrafter"/>
</dbReference>
<keyword evidence="5 14" id="KW-0597">Phosphoprotein</keyword>